<name>A0ABT2A052_9BURK</name>
<dbReference type="PROSITE" id="PS50994">
    <property type="entry name" value="INTEGRASE"/>
    <property type="match status" value="1"/>
</dbReference>
<feature type="domain" description="Integrase catalytic" evidence="1">
    <location>
        <begin position="126"/>
        <end position="296"/>
    </location>
</feature>
<dbReference type="NCBIfam" id="NF033577">
    <property type="entry name" value="transpos_IS481"/>
    <property type="match status" value="1"/>
</dbReference>
<proteinExistence type="predicted"/>
<dbReference type="InterPro" id="IPR009057">
    <property type="entry name" value="Homeodomain-like_sf"/>
</dbReference>
<evidence type="ECO:0000313" key="2">
    <source>
        <dbReference type="EMBL" id="MCS0585563.1"/>
    </source>
</evidence>
<dbReference type="Gene3D" id="3.30.420.10">
    <property type="entry name" value="Ribonuclease H-like superfamily/Ribonuclease H"/>
    <property type="match status" value="1"/>
</dbReference>
<dbReference type="Pfam" id="PF13565">
    <property type="entry name" value="HTH_32"/>
    <property type="match status" value="1"/>
</dbReference>
<sequence length="369" mass="41980">MSSRLEFARLATAPDVNMQALCQSFGVSRKTGYKWRDLYLKHGEEGLEDRSRRPHSSPKRSTDELEAAVVTLHDEHPCWGARKLKALLPEKFGAPHPNTISAILRRHGRQLVPLADVTNLAKGRFEHPAPNQLWQMDFKGHFALTDEKAGRCHPLTILDDHSRYSVCLTACKGEDGQTVKDVLTQTFRTYGMPERITCDNGTPWGTGGHGTLSRLEVWLIRLGIRVGHSTPYHPQTQGKAERFHRTLKRELLNRFGFSSISACQEAFDRWRDQYNLIRPHEALEQKTPSTRYAQSARLFPAELPPVEYDEGETVRTVRRHGQISYKGGVYFVGEGLYEQNVAIRPTENDGVLSIVFCHKEVGRIDLTRR</sequence>
<dbReference type="Pfam" id="PF13683">
    <property type="entry name" value="rve_3"/>
    <property type="match status" value="1"/>
</dbReference>
<reference evidence="2 3" key="1">
    <citation type="submission" date="2022-08" db="EMBL/GenBank/DDBJ databases">
        <title>Reclassification of Massilia species as members of the genera Telluria, Duganella, Pseudoduganella, Mokoshia gen. nov. and Zemynaea gen. nov. using orthogonal and non-orthogonal genome-based approaches.</title>
        <authorList>
            <person name="Bowman J.P."/>
        </authorList>
    </citation>
    <scope>NUCLEOTIDE SEQUENCE [LARGE SCALE GENOMIC DNA]</scope>
    <source>
        <strain evidence="2 3">JCM 31316</strain>
    </source>
</reference>
<gene>
    <name evidence="2" type="ORF">NX784_28710</name>
</gene>
<dbReference type="PANTHER" id="PTHR35004">
    <property type="entry name" value="TRANSPOSASE RV3428C-RELATED"/>
    <property type="match status" value="1"/>
</dbReference>
<accession>A0ABT2A052</accession>
<protein>
    <submittedName>
        <fullName evidence="2">IS481 family transposase</fullName>
    </submittedName>
</protein>
<organism evidence="2 3">
    <name type="scientific">Massilia pinisoli</name>
    <dbReference type="NCBI Taxonomy" id="1772194"/>
    <lineage>
        <taxon>Bacteria</taxon>
        <taxon>Pseudomonadati</taxon>
        <taxon>Pseudomonadota</taxon>
        <taxon>Betaproteobacteria</taxon>
        <taxon>Burkholderiales</taxon>
        <taxon>Oxalobacteraceae</taxon>
        <taxon>Telluria group</taxon>
        <taxon>Massilia</taxon>
    </lineage>
</organism>
<dbReference type="InterPro" id="IPR036397">
    <property type="entry name" value="RNaseH_sf"/>
</dbReference>
<keyword evidence="3" id="KW-1185">Reference proteome</keyword>
<evidence type="ECO:0000259" key="1">
    <source>
        <dbReference type="PROSITE" id="PS50994"/>
    </source>
</evidence>
<comment type="caution">
    <text evidence="2">The sequence shown here is derived from an EMBL/GenBank/DDBJ whole genome shotgun (WGS) entry which is preliminary data.</text>
</comment>
<dbReference type="SUPFAM" id="SSF46689">
    <property type="entry name" value="Homeodomain-like"/>
    <property type="match status" value="1"/>
</dbReference>
<evidence type="ECO:0000313" key="3">
    <source>
        <dbReference type="Proteomes" id="UP001204151"/>
    </source>
</evidence>
<dbReference type="InterPro" id="IPR001584">
    <property type="entry name" value="Integrase_cat-core"/>
</dbReference>
<dbReference type="InterPro" id="IPR012337">
    <property type="entry name" value="RNaseH-like_sf"/>
</dbReference>
<dbReference type="RefSeq" id="WP_258820082.1">
    <property type="nucleotide sequence ID" value="NZ_JANUGW010000056.1"/>
</dbReference>
<dbReference type="PANTHER" id="PTHR35004:SF6">
    <property type="entry name" value="TRANSPOSASE"/>
    <property type="match status" value="1"/>
</dbReference>
<dbReference type="EMBL" id="JANUGW010000056">
    <property type="protein sequence ID" value="MCS0585563.1"/>
    <property type="molecule type" value="Genomic_DNA"/>
</dbReference>
<dbReference type="SUPFAM" id="SSF53098">
    <property type="entry name" value="Ribonuclease H-like"/>
    <property type="match status" value="1"/>
</dbReference>
<dbReference type="Proteomes" id="UP001204151">
    <property type="component" value="Unassembled WGS sequence"/>
</dbReference>
<dbReference type="InterPro" id="IPR047656">
    <property type="entry name" value="IS481-like_transpos"/>
</dbReference>